<protein>
    <submittedName>
        <fullName evidence="1">Uncharacterized protein</fullName>
    </submittedName>
</protein>
<reference evidence="1 2" key="1">
    <citation type="journal article" date="2015" name="Nature">
        <title>rRNA introns, odd ribosomes, and small enigmatic genomes across a large radiation of phyla.</title>
        <authorList>
            <person name="Brown C.T."/>
            <person name="Hug L.A."/>
            <person name="Thomas B.C."/>
            <person name="Sharon I."/>
            <person name="Castelle C.J."/>
            <person name="Singh A."/>
            <person name="Wilkins M.J."/>
            <person name="Williams K.H."/>
            <person name="Banfield J.F."/>
        </authorList>
    </citation>
    <scope>NUCLEOTIDE SEQUENCE [LARGE SCALE GENOMIC DNA]</scope>
</reference>
<name>A0A0G1KXB1_UNCK3</name>
<sequence>MGQEKQPQEKKSKGNGQVPLAKTLAGTMGFEKEKGVSVDMPPTHPICQKCRKCFSPPDACHPRLIMTQIKQATAIMVELERIQVDDKVKCGNNLYAPMTCFVHCKALTKPQRAMFAQSITYRATIKETTPPTPIRIILAERDRSKDRSRPSVNEKVLSDVVKGGAYGIGSDLND</sequence>
<dbReference type="EMBL" id="LCIJ01000015">
    <property type="protein sequence ID" value="KKT52569.1"/>
    <property type="molecule type" value="Genomic_DNA"/>
</dbReference>
<evidence type="ECO:0000313" key="2">
    <source>
        <dbReference type="Proteomes" id="UP000034752"/>
    </source>
</evidence>
<dbReference type="Proteomes" id="UP000034752">
    <property type="component" value="Unassembled WGS sequence"/>
</dbReference>
<organism evidence="1 2">
    <name type="scientific">candidate division Kazan bacterium GW2011_GWA1_44_22</name>
    <dbReference type="NCBI Taxonomy" id="1620410"/>
    <lineage>
        <taxon>Bacteria</taxon>
        <taxon>Bacteria division Kazan-3B-28</taxon>
    </lineage>
</organism>
<dbReference type="AlphaFoldDB" id="A0A0G1KXB1"/>
<evidence type="ECO:0000313" key="1">
    <source>
        <dbReference type="EMBL" id="KKT52569.1"/>
    </source>
</evidence>
<proteinExistence type="predicted"/>
<accession>A0A0G1KXB1</accession>
<gene>
    <name evidence="1" type="ORF">VE96_C0015G0002</name>
</gene>
<comment type="caution">
    <text evidence="1">The sequence shown here is derived from an EMBL/GenBank/DDBJ whole genome shotgun (WGS) entry which is preliminary data.</text>
</comment>